<dbReference type="Pfam" id="PF09700">
    <property type="entry name" value="Cas_Cmr3"/>
    <property type="match status" value="1"/>
</dbReference>
<dbReference type="Proteomes" id="UP000683246">
    <property type="component" value="Chromosome"/>
</dbReference>
<protein>
    <submittedName>
        <fullName evidence="1">Type III-B CRISPR module-associated protein Cmr3</fullName>
    </submittedName>
</protein>
<evidence type="ECO:0000313" key="2">
    <source>
        <dbReference type="Proteomes" id="UP000683246"/>
    </source>
</evidence>
<sequence length="362" mass="41592">MYVSIKPKDGLVFNNGTSFKPEDNAWITSMQQPHPSTLYGALFSLLYVHDQDVRDALNDIKKEDPQYDEKLEGCLKKYLTIKNIYLTDGKDIYIRVPQDVYCNGSEHVGYGKFVKDGNDMLLHPPKGDLKPVSSYDYYMTLGQFRTYARRDYLSSVTSWEELWNYAPRMGIQLQQNKKQAEDGMLFRVDMLEKVCFDLAYLVEIDVKNTSKFPEEGILKLGGEAKTCYYEKIAKTPYAITQYKGYEKETYAQHVKMMTTTPTVFCEKEKGICYSTPKLKGFQIVGAAMDKPIMIGGYDMKKRMPKTIYHAVPAGAIYLMKGEKSMSLSNIRKMLQEELREKVVDDYKGFGQFMLVPYTGEAL</sequence>
<keyword evidence="2" id="KW-1185">Reference proteome</keyword>
<dbReference type="EMBL" id="CP058649">
    <property type="protein sequence ID" value="QUI23984.1"/>
    <property type="molecule type" value="Genomic_DNA"/>
</dbReference>
<dbReference type="InterPro" id="IPR019117">
    <property type="entry name" value="CRISPR-assoc_protein_Cmr3"/>
</dbReference>
<proteinExistence type="predicted"/>
<reference evidence="1" key="1">
    <citation type="submission" date="2020-07" db="EMBL/GenBank/DDBJ databases">
        <title>Vallitalea pronyensis genome.</title>
        <authorList>
            <person name="Postec A."/>
        </authorList>
    </citation>
    <scope>NUCLEOTIDE SEQUENCE</scope>
    <source>
        <strain evidence="1">FatNI3</strain>
    </source>
</reference>
<dbReference type="KEGG" id="vpy:HZI73_17520"/>
<accession>A0A8J8SI10</accession>
<name>A0A8J8SI10_9FIRM</name>
<dbReference type="AlphaFoldDB" id="A0A8J8SI10"/>
<dbReference type="NCBIfam" id="TIGR01888">
    <property type="entry name" value="cas_cmr3"/>
    <property type="match status" value="1"/>
</dbReference>
<dbReference type="Gene3D" id="2.60.40.4350">
    <property type="match status" value="1"/>
</dbReference>
<dbReference type="RefSeq" id="WP_212694674.1">
    <property type="nucleotide sequence ID" value="NZ_CP058649.1"/>
</dbReference>
<organism evidence="1 2">
    <name type="scientific">Vallitalea pronyensis</name>
    <dbReference type="NCBI Taxonomy" id="1348613"/>
    <lineage>
        <taxon>Bacteria</taxon>
        <taxon>Bacillati</taxon>
        <taxon>Bacillota</taxon>
        <taxon>Clostridia</taxon>
        <taxon>Lachnospirales</taxon>
        <taxon>Vallitaleaceae</taxon>
        <taxon>Vallitalea</taxon>
    </lineage>
</organism>
<gene>
    <name evidence="1" type="primary">cmr3</name>
    <name evidence="1" type="ORF">HZI73_17520</name>
</gene>
<dbReference type="Gene3D" id="3.30.70.2940">
    <property type="match status" value="1"/>
</dbReference>
<dbReference type="InterPro" id="IPR010165">
    <property type="entry name" value="CRISPR-Cmr3_IIIB"/>
</dbReference>
<evidence type="ECO:0000313" key="1">
    <source>
        <dbReference type="EMBL" id="QUI23984.1"/>
    </source>
</evidence>